<evidence type="ECO:0000313" key="2">
    <source>
        <dbReference type="EMBL" id="EAT78913.1"/>
    </source>
</evidence>
<sequence>MSSSVIRASLPCPGKEPHRNPTNGLTLFKARI</sequence>
<proteinExistence type="predicted"/>
<dbReference type="RefSeq" id="XP_001804090.1">
    <property type="nucleotide sequence ID" value="XM_001804038.1"/>
</dbReference>
<dbReference type="GeneID" id="5981012"/>
<dbReference type="Proteomes" id="UP000001055">
    <property type="component" value="Unassembled WGS sequence"/>
</dbReference>
<dbReference type="InParanoid" id="Q0U2X5"/>
<organism evidence="2 3">
    <name type="scientific">Phaeosphaeria nodorum (strain SN15 / ATCC MYA-4574 / FGSC 10173)</name>
    <name type="common">Glume blotch fungus</name>
    <name type="synonym">Parastagonospora nodorum</name>
    <dbReference type="NCBI Taxonomy" id="321614"/>
    <lineage>
        <taxon>Eukaryota</taxon>
        <taxon>Fungi</taxon>
        <taxon>Dikarya</taxon>
        <taxon>Ascomycota</taxon>
        <taxon>Pezizomycotina</taxon>
        <taxon>Dothideomycetes</taxon>
        <taxon>Pleosporomycetidae</taxon>
        <taxon>Pleosporales</taxon>
        <taxon>Pleosporineae</taxon>
        <taxon>Phaeosphaeriaceae</taxon>
        <taxon>Parastagonospora</taxon>
    </lineage>
</organism>
<protein>
    <submittedName>
        <fullName evidence="2">Uncharacterized protein</fullName>
    </submittedName>
</protein>
<dbReference type="HOGENOM" id="CLU_3392494_0_0_1"/>
<dbReference type="KEGG" id="pno:SNOG_13889"/>
<dbReference type="EMBL" id="CH445352">
    <property type="protein sequence ID" value="EAT78913.1"/>
    <property type="molecule type" value="Genomic_DNA"/>
</dbReference>
<evidence type="ECO:0000313" key="3">
    <source>
        <dbReference type="Proteomes" id="UP000001055"/>
    </source>
</evidence>
<reference evidence="3" key="1">
    <citation type="journal article" date="2007" name="Plant Cell">
        <title>Dothideomycete-plant interactions illuminated by genome sequencing and EST analysis of the wheat pathogen Stagonospora nodorum.</title>
        <authorList>
            <person name="Hane J.K."/>
            <person name="Lowe R.G."/>
            <person name="Solomon P.S."/>
            <person name="Tan K.C."/>
            <person name="Schoch C.L."/>
            <person name="Spatafora J.W."/>
            <person name="Crous P.W."/>
            <person name="Kodira C."/>
            <person name="Birren B.W."/>
            <person name="Galagan J.E."/>
            <person name="Torriani S.F."/>
            <person name="McDonald B.A."/>
            <person name="Oliver R.P."/>
        </authorList>
    </citation>
    <scope>NUCLEOTIDE SEQUENCE [LARGE SCALE GENOMIC DNA]</scope>
    <source>
        <strain evidence="3">SN15 / ATCC MYA-4574 / FGSC 10173</strain>
    </source>
</reference>
<dbReference type="AlphaFoldDB" id="Q0U2X5"/>
<evidence type="ECO:0000256" key="1">
    <source>
        <dbReference type="SAM" id="MobiDB-lite"/>
    </source>
</evidence>
<name>Q0U2X5_PHANO</name>
<gene>
    <name evidence="2" type="ORF">SNOG_13889</name>
</gene>
<accession>Q0U2X5</accession>
<feature type="region of interest" description="Disordered" evidence="1">
    <location>
        <begin position="1"/>
        <end position="32"/>
    </location>
</feature>